<feature type="region of interest" description="Disordered" evidence="1">
    <location>
        <begin position="70"/>
        <end position="91"/>
    </location>
</feature>
<gene>
    <name evidence="2" type="ORF">DYB36_000936</name>
</gene>
<evidence type="ECO:0000256" key="1">
    <source>
        <dbReference type="SAM" id="MobiDB-lite"/>
    </source>
</evidence>
<reference evidence="2 3" key="1">
    <citation type="submission" date="2018-08" db="EMBL/GenBank/DDBJ databases">
        <title>Aphanomyces genome sequencing and annotation.</title>
        <authorList>
            <person name="Minardi D."/>
            <person name="Oidtmann B."/>
            <person name="Van Der Giezen M."/>
            <person name="Studholme D.J."/>
        </authorList>
    </citation>
    <scope>NUCLEOTIDE SEQUENCE [LARGE SCALE GENOMIC DNA]</scope>
    <source>
        <strain evidence="2 3">Kv</strain>
    </source>
</reference>
<evidence type="ECO:0000313" key="2">
    <source>
        <dbReference type="EMBL" id="RHY15675.1"/>
    </source>
</evidence>
<dbReference type="EMBL" id="QUSZ01004139">
    <property type="protein sequence ID" value="RHY15675.1"/>
    <property type="molecule type" value="Genomic_DNA"/>
</dbReference>
<evidence type="ECO:0000313" key="3">
    <source>
        <dbReference type="Proteomes" id="UP000265427"/>
    </source>
</evidence>
<dbReference type="PROSITE" id="PS50096">
    <property type="entry name" value="IQ"/>
    <property type="match status" value="1"/>
</dbReference>
<protein>
    <submittedName>
        <fullName evidence="2">Uncharacterized protein</fullName>
    </submittedName>
</protein>
<feature type="region of interest" description="Disordered" evidence="1">
    <location>
        <begin position="218"/>
        <end position="267"/>
    </location>
</feature>
<name>A0A397BAN1_APHAT</name>
<organism evidence="2 3">
    <name type="scientific">Aphanomyces astaci</name>
    <name type="common">Crayfish plague agent</name>
    <dbReference type="NCBI Taxonomy" id="112090"/>
    <lineage>
        <taxon>Eukaryota</taxon>
        <taxon>Sar</taxon>
        <taxon>Stramenopiles</taxon>
        <taxon>Oomycota</taxon>
        <taxon>Saprolegniomycetes</taxon>
        <taxon>Saprolegniales</taxon>
        <taxon>Verrucalvaceae</taxon>
        <taxon>Aphanomyces</taxon>
    </lineage>
</organism>
<feature type="region of interest" description="Disordered" evidence="1">
    <location>
        <begin position="170"/>
        <end position="199"/>
    </location>
</feature>
<dbReference type="Proteomes" id="UP000265427">
    <property type="component" value="Unassembled WGS sequence"/>
</dbReference>
<feature type="compositionally biased region" description="Low complexity" evidence="1">
    <location>
        <begin position="218"/>
        <end position="232"/>
    </location>
</feature>
<sequence length="899" mass="99193">MHSVVTAMGSVALESMVTMTETDSYINRFTSAMLQPKRPKKKCVNLELPSITLYEPVLSVKPTRHHVPLDEVQAPTEGLQSPSKPKSPLRPVDKVATALGSKASHLAHRVIIRPIFEDRKELQAELARQILEQRMLDEDELDDTLPISDHVLHQSHDIFHARVLLPLDDIEPPTPRPNQAAPAVTSVPDTHRNPSRLHSPTVDHIVLSSPSSLQFSSSLSSFGGSSAPPSSLKMQTSISSFPESDDRTSNRRRSVRPRSRDKSNDQSHAIFMVPEKLLCATKRASLPSSPSVASLRHPFQKLLLVASRLFKDDSGVDVDCTVSIHMLSTGDVTVAVSEMQVSVVLMAHATGTLPFEAKGLTLSAHDASTFFLDEDLEVYSPPWAATLASHVSVENSQVVLLPPTSRHVVLSMQQDVPSDLSPHPLLVQAVAVHNGLCLRVSPDHDVKAKSPPLHLHVSNTELARIILRMDNMHVSADHVAQLTQQKAWCAMFLRDMHALVELALRQRQLSPLPVVSTSATTADVTVLKASIAEEPAPHPPSTASTRDPGFASEDLNDVCRVAQSLAEIVLSNTVLWLQKQEAALLYSRAYVKSFSRRPGAADMVLASYQAKEHEVSHAKLIQTLQRGISARKRYIERKLERERYLYFGFRSTLVAQSKWDNPSTRLAQRCANIEARRVTFLMGVLTGAFLFHKPMTTAMTMLPVSDVVSLLNRHGLVVGCPSNLGSTVAAAFQRAYGCHHSSTEVVSVAAVQTALISVLRGLQDDTFGRPLHHASLPPSSPEQVGEAVVPRWLLKATPSLHAANLAKVLALREATVESGRQSAHLIAYHFRVAVLRPMSFEQCRDEWHKDMTARYDELCRLAQSSVDELVLWGVEKLQEAVKGAETHCLNWIMYVYDEF</sequence>
<comment type="caution">
    <text evidence="2">The sequence shown here is derived from an EMBL/GenBank/DDBJ whole genome shotgun (WGS) entry which is preliminary data.</text>
</comment>
<accession>A0A397BAN1</accession>
<dbReference type="VEuPathDB" id="FungiDB:H257_00702"/>
<proteinExistence type="predicted"/>
<dbReference type="AlphaFoldDB" id="A0A397BAN1"/>
<feature type="compositionally biased region" description="Polar residues" evidence="1">
    <location>
        <begin position="233"/>
        <end position="242"/>
    </location>
</feature>